<evidence type="ECO:0000313" key="3">
    <source>
        <dbReference type="Proteomes" id="UP001221142"/>
    </source>
</evidence>
<sequence>MESHPSIFPLRISPSCLEPEVEVKSIPKRPQGLRLKHDLAARAELHHPLQTEHLLLRRPHLSPSLGIVDVANLRSPRLNPLRLSEKTLVKLLPEITTSSPPLRLATNAAQMSASTNLNPRGNSSLLLRRQLPGEIPLPPIGIVDRRGQGLMPLHLGLILDLPAVDPAPPRIFGRSLRGRRKIHGNASSADRRTRRIPINTNRNSIAAPRVRECCESISIPSTSMSGSSHATSFRF</sequence>
<comment type="caution">
    <text evidence="1">The sequence shown here is derived from an EMBL/GenBank/DDBJ whole genome shotgun (WGS) entry which is preliminary data.</text>
</comment>
<name>A0AAD7AYU4_9AGAR</name>
<reference evidence="1" key="1">
    <citation type="submission" date="2023-03" db="EMBL/GenBank/DDBJ databases">
        <title>Massive genome expansion in bonnet fungi (Mycena s.s.) driven by repeated elements and novel gene families across ecological guilds.</title>
        <authorList>
            <consortium name="Lawrence Berkeley National Laboratory"/>
            <person name="Harder C.B."/>
            <person name="Miyauchi S."/>
            <person name="Viragh M."/>
            <person name="Kuo A."/>
            <person name="Thoen E."/>
            <person name="Andreopoulos B."/>
            <person name="Lu D."/>
            <person name="Skrede I."/>
            <person name="Drula E."/>
            <person name="Henrissat B."/>
            <person name="Morin E."/>
            <person name="Kohler A."/>
            <person name="Barry K."/>
            <person name="LaButti K."/>
            <person name="Morin E."/>
            <person name="Salamov A."/>
            <person name="Lipzen A."/>
            <person name="Mereny Z."/>
            <person name="Hegedus B."/>
            <person name="Baldrian P."/>
            <person name="Stursova M."/>
            <person name="Weitz H."/>
            <person name="Taylor A."/>
            <person name="Grigoriev I.V."/>
            <person name="Nagy L.G."/>
            <person name="Martin F."/>
            <person name="Kauserud H."/>
        </authorList>
    </citation>
    <scope>NUCLEOTIDE SEQUENCE</scope>
    <source>
        <strain evidence="1">9284</strain>
    </source>
</reference>
<dbReference type="Proteomes" id="UP001221142">
    <property type="component" value="Unassembled WGS sequence"/>
</dbReference>
<accession>A0AAD7AYU4</accession>
<evidence type="ECO:0000313" key="2">
    <source>
        <dbReference type="EMBL" id="KAJ7636194.1"/>
    </source>
</evidence>
<organism evidence="1 3">
    <name type="scientific">Roridomyces roridus</name>
    <dbReference type="NCBI Taxonomy" id="1738132"/>
    <lineage>
        <taxon>Eukaryota</taxon>
        <taxon>Fungi</taxon>
        <taxon>Dikarya</taxon>
        <taxon>Basidiomycota</taxon>
        <taxon>Agaricomycotina</taxon>
        <taxon>Agaricomycetes</taxon>
        <taxon>Agaricomycetidae</taxon>
        <taxon>Agaricales</taxon>
        <taxon>Marasmiineae</taxon>
        <taxon>Mycenaceae</taxon>
        <taxon>Roridomyces</taxon>
    </lineage>
</organism>
<keyword evidence="3" id="KW-1185">Reference proteome</keyword>
<gene>
    <name evidence="2" type="ORF">FB45DRAFT_443887</name>
    <name evidence="1" type="ORF">FB45DRAFT_561642</name>
</gene>
<dbReference type="EMBL" id="JARKIF010000006">
    <property type="protein sequence ID" value="KAJ7636194.1"/>
    <property type="molecule type" value="Genomic_DNA"/>
</dbReference>
<proteinExistence type="predicted"/>
<dbReference type="EMBL" id="JARKIF010000090">
    <property type="protein sequence ID" value="KAJ7604839.1"/>
    <property type="molecule type" value="Genomic_DNA"/>
</dbReference>
<evidence type="ECO:0000313" key="1">
    <source>
        <dbReference type="EMBL" id="KAJ7604839.1"/>
    </source>
</evidence>
<dbReference type="AlphaFoldDB" id="A0AAD7AYU4"/>
<protein>
    <submittedName>
        <fullName evidence="1">Uncharacterized protein</fullName>
    </submittedName>
</protein>